<name>A0A1Y5HX87_OLEAN</name>
<evidence type="ECO:0000313" key="2">
    <source>
        <dbReference type="EMBL" id="OUS40524.1"/>
    </source>
</evidence>
<accession>A0A1Y5HX87</accession>
<gene>
    <name evidence="2" type="ORF">A9R00_05585</name>
</gene>
<evidence type="ECO:0000256" key="1">
    <source>
        <dbReference type="SAM" id="SignalP"/>
    </source>
</evidence>
<comment type="caution">
    <text evidence="2">The sequence shown here is derived from an EMBL/GenBank/DDBJ whole genome shotgun (WGS) entry which is preliminary data.</text>
</comment>
<dbReference type="Proteomes" id="UP000227088">
    <property type="component" value="Unassembled WGS sequence"/>
</dbReference>
<reference evidence="3" key="1">
    <citation type="journal article" date="2017" name="Proc. Natl. Acad. Sci. U.S.A.">
        <title>Simulation of Deepwater Horizon oil plume reveals substrate specialization within a complex community of hydrocarbon degraders.</title>
        <authorList>
            <person name="Hu P."/>
            <person name="Dubinsky E.A."/>
            <person name="Probst A.J."/>
            <person name="Wang J."/>
            <person name="Sieber C.M.K."/>
            <person name="Tom L.M."/>
            <person name="Gardinali P."/>
            <person name="Banfield J.F."/>
            <person name="Atlas R.M."/>
            <person name="Andersen G.L."/>
        </authorList>
    </citation>
    <scope>NUCLEOTIDE SEQUENCE [LARGE SCALE GENOMIC DNA]</scope>
</reference>
<organism evidence="2 3">
    <name type="scientific">Oleispira antarctica</name>
    <dbReference type="NCBI Taxonomy" id="188908"/>
    <lineage>
        <taxon>Bacteria</taxon>
        <taxon>Pseudomonadati</taxon>
        <taxon>Pseudomonadota</taxon>
        <taxon>Gammaproteobacteria</taxon>
        <taxon>Oceanospirillales</taxon>
        <taxon>Oceanospirillaceae</taxon>
        <taxon>Oleispira</taxon>
    </lineage>
</organism>
<keyword evidence="1" id="KW-0732">Signal</keyword>
<dbReference type="AlphaFoldDB" id="A0A1Y5HX87"/>
<protein>
    <submittedName>
        <fullName evidence="2">Uncharacterized protein</fullName>
    </submittedName>
</protein>
<feature type="chain" id="PRO_5012938320" evidence="1">
    <location>
        <begin position="20"/>
        <end position="195"/>
    </location>
</feature>
<proteinExistence type="predicted"/>
<evidence type="ECO:0000313" key="3">
    <source>
        <dbReference type="Proteomes" id="UP000227088"/>
    </source>
</evidence>
<dbReference type="EMBL" id="MABE01000320">
    <property type="protein sequence ID" value="OUS40524.1"/>
    <property type="molecule type" value="Genomic_DNA"/>
</dbReference>
<sequence>MKKIIMNVLALIYFPTALALEPIAEEELKNILGQGGVYLTGDITINETGGPLNNTADSSNPAVWQKNCTTASTDKRCGARIAVNAGDGVNSGWLVLDNIRGRFSFEGMTLKTRTISSGFDDDGSGVSDGATFNGDVLEIGLPNTIKYTNVSYTLANSSTARPTDAGFHQTDIFNVRIDGDISLQGNLLLFPTGNP</sequence>
<feature type="signal peptide" evidence="1">
    <location>
        <begin position="1"/>
        <end position="19"/>
    </location>
</feature>